<dbReference type="Gene3D" id="3.30.360.10">
    <property type="entry name" value="Dihydrodipicolinate Reductase, domain 2"/>
    <property type="match status" value="1"/>
</dbReference>
<keyword evidence="5" id="KW-1185">Reference proteome</keyword>
<dbReference type="InterPro" id="IPR036291">
    <property type="entry name" value="NAD(P)-bd_dom_sf"/>
</dbReference>
<accession>A0ABP6ZGW8</accession>
<dbReference type="SUPFAM" id="SSF51735">
    <property type="entry name" value="NAD(P)-binding Rossmann-fold domains"/>
    <property type="match status" value="1"/>
</dbReference>
<dbReference type="InterPro" id="IPR029475">
    <property type="entry name" value="DUF6807"/>
</dbReference>
<name>A0ABP6ZGW8_9ACTN</name>
<dbReference type="PANTHER" id="PTHR43818">
    <property type="entry name" value="BCDNA.GH03377"/>
    <property type="match status" value="1"/>
</dbReference>
<keyword evidence="1" id="KW-0560">Oxidoreductase</keyword>
<gene>
    <name evidence="4" type="ORF">GCM10022419_113080</name>
</gene>
<dbReference type="Pfam" id="PF01408">
    <property type="entry name" value="GFO_IDH_MocA"/>
    <property type="match status" value="1"/>
</dbReference>
<evidence type="ECO:0000259" key="2">
    <source>
        <dbReference type="Pfam" id="PF01408"/>
    </source>
</evidence>
<sequence>MTAVKVILAGAHGHGRHHLGNLRRLTDLGLVELAGICDVRPAEVDFCAPLQSPDLGELIEKTGAEITIICTPIHTHADLAVTALHAGSHVLLEKPPAPSPAEQERIAAAVAETGLACQVGFQSLGSAVVPALRRLIADGTLGRVRGIGGAGAWDRSTAYFTRAAWAGKRRLDGVDVVDGALTNPFAHAVATALALVDGPIAEIETELYHAYPIESDDTSCLRIRMDDGTVITIAVSLCAPERHEPYLVVHGDAGRATLVYTQDRLKVELADGTATTTVHERADLLENLIDHVRTGAELLVPLAATETFTQVLDAVRLSPEPLPIPARHQVLDADGSGEVVSRVLPGIAGLTARSAEELALYSELKAPWAQVELLVADRGVAAYELRPDLPATDSPRPYLHKVRTLGGVEVTEVRPEDHVHHLGVGVAISDLGGANFWGGRTYVKDQGPAWLDDHGTQRHRAFSRLDDDAFTELLEWTGPGGRPMAREERTVAARPLGDAWALDFTFTLTNLTGAPVEINSSATKGRAGAGYGGFFWRAPGTSTGRTTLPGDEQTVHGSTSPWIAMSGTTPEGRDWTLVFVQSAGDPWFVRVEEYPGVGQALAWDRPLLVESTLTRRIITVVADGRLDVVSASALAAGVADVMGGEAAPGLR</sequence>
<evidence type="ECO:0000259" key="3">
    <source>
        <dbReference type="Pfam" id="PF22725"/>
    </source>
</evidence>
<proteinExistence type="predicted"/>
<reference evidence="5" key="1">
    <citation type="journal article" date="2019" name="Int. J. Syst. Evol. Microbiol.">
        <title>The Global Catalogue of Microorganisms (GCM) 10K type strain sequencing project: providing services to taxonomists for standard genome sequencing and annotation.</title>
        <authorList>
            <consortium name="The Broad Institute Genomics Platform"/>
            <consortium name="The Broad Institute Genome Sequencing Center for Infectious Disease"/>
            <person name="Wu L."/>
            <person name="Ma J."/>
        </authorList>
    </citation>
    <scope>NUCLEOTIDE SEQUENCE [LARGE SCALE GENOMIC DNA]</scope>
    <source>
        <strain evidence="5">JCM 17326</strain>
    </source>
</reference>
<dbReference type="SUPFAM" id="SSF55347">
    <property type="entry name" value="Glyceraldehyde-3-phosphate dehydrogenase-like, C-terminal domain"/>
    <property type="match status" value="1"/>
</dbReference>
<dbReference type="InterPro" id="IPR055170">
    <property type="entry name" value="GFO_IDH_MocA-like_dom"/>
</dbReference>
<dbReference type="Pfam" id="PF14100">
    <property type="entry name" value="DUF6807"/>
    <property type="match status" value="1"/>
</dbReference>
<feature type="domain" description="GFO/IDH/MocA-like oxidoreductase" evidence="3">
    <location>
        <begin position="131"/>
        <end position="256"/>
    </location>
</feature>
<evidence type="ECO:0000256" key="1">
    <source>
        <dbReference type="ARBA" id="ARBA00023002"/>
    </source>
</evidence>
<evidence type="ECO:0008006" key="6">
    <source>
        <dbReference type="Google" id="ProtNLM"/>
    </source>
</evidence>
<dbReference type="PANTHER" id="PTHR43818:SF11">
    <property type="entry name" value="BCDNA.GH03377"/>
    <property type="match status" value="1"/>
</dbReference>
<dbReference type="InterPro" id="IPR050463">
    <property type="entry name" value="Gfo/Idh/MocA_oxidrdct_glycsds"/>
</dbReference>
<organism evidence="4 5">
    <name type="scientific">Nonomuraea rosea</name>
    <dbReference type="NCBI Taxonomy" id="638574"/>
    <lineage>
        <taxon>Bacteria</taxon>
        <taxon>Bacillati</taxon>
        <taxon>Actinomycetota</taxon>
        <taxon>Actinomycetes</taxon>
        <taxon>Streptosporangiales</taxon>
        <taxon>Streptosporangiaceae</taxon>
        <taxon>Nonomuraea</taxon>
    </lineage>
</organism>
<evidence type="ECO:0000313" key="5">
    <source>
        <dbReference type="Proteomes" id="UP001500630"/>
    </source>
</evidence>
<evidence type="ECO:0000313" key="4">
    <source>
        <dbReference type="EMBL" id="GAA3609451.1"/>
    </source>
</evidence>
<dbReference type="Gene3D" id="3.40.50.720">
    <property type="entry name" value="NAD(P)-binding Rossmann-like Domain"/>
    <property type="match status" value="1"/>
</dbReference>
<dbReference type="InterPro" id="IPR000683">
    <property type="entry name" value="Gfo/Idh/MocA-like_OxRdtase_N"/>
</dbReference>
<comment type="caution">
    <text evidence="4">The sequence shown here is derived from an EMBL/GenBank/DDBJ whole genome shotgun (WGS) entry which is preliminary data.</text>
</comment>
<dbReference type="EMBL" id="BAABDQ010000045">
    <property type="protein sequence ID" value="GAA3609451.1"/>
    <property type="molecule type" value="Genomic_DNA"/>
</dbReference>
<dbReference type="Pfam" id="PF22725">
    <property type="entry name" value="GFO_IDH_MocA_C3"/>
    <property type="match status" value="1"/>
</dbReference>
<dbReference type="Proteomes" id="UP001500630">
    <property type="component" value="Unassembled WGS sequence"/>
</dbReference>
<dbReference type="RefSeq" id="WP_345575454.1">
    <property type="nucleotide sequence ID" value="NZ_BAABDQ010000045.1"/>
</dbReference>
<protein>
    <recommendedName>
        <fullName evidence="6">Dehydrogenase</fullName>
    </recommendedName>
</protein>
<feature type="domain" description="Gfo/Idh/MocA-like oxidoreductase N-terminal" evidence="2">
    <location>
        <begin position="5"/>
        <end position="121"/>
    </location>
</feature>